<reference evidence="3 4" key="1">
    <citation type="journal article" date="2014" name="Int. J. Syst. Evol. Microbiol.">
        <title>Nocardia vulneris sp. nov., isolated from wounds of human patients in North America.</title>
        <authorList>
            <person name="Lasker B.A."/>
            <person name="Bell M."/>
            <person name="Klenk H.P."/>
            <person name="Sproer C."/>
            <person name="Schumann C."/>
            <person name="Schumann P."/>
            <person name="Brown J.M."/>
        </authorList>
    </citation>
    <scope>NUCLEOTIDE SEQUENCE [LARGE SCALE GENOMIC DNA]</scope>
    <source>
        <strain evidence="3 4">W9851</strain>
    </source>
</reference>
<feature type="domain" description="Protein-tyrosine-phosphatase-like N-terminal" evidence="2">
    <location>
        <begin position="44"/>
        <end position="100"/>
    </location>
</feature>
<dbReference type="Proteomes" id="UP000031364">
    <property type="component" value="Unassembled WGS sequence"/>
</dbReference>
<evidence type="ECO:0000313" key="3">
    <source>
        <dbReference type="EMBL" id="KIA62617.1"/>
    </source>
</evidence>
<dbReference type="NCBIfam" id="NF046112">
    <property type="entry name" value="MSMEG_6209_Nter"/>
    <property type="match status" value="1"/>
</dbReference>
<proteinExistence type="predicted"/>
<dbReference type="Gene3D" id="1.10.8.1060">
    <property type="entry name" value="Corynebacterium glutamicum thioredoxin-dependent arsenate reductase, N-terminal domain"/>
    <property type="match status" value="1"/>
</dbReference>
<dbReference type="InterPro" id="IPR048716">
    <property type="entry name" value="Phosphatase-like_N"/>
</dbReference>
<evidence type="ECO:0000313" key="4">
    <source>
        <dbReference type="Proteomes" id="UP000031364"/>
    </source>
</evidence>
<evidence type="ECO:0000259" key="2">
    <source>
        <dbReference type="Pfam" id="PF21234"/>
    </source>
</evidence>
<accession>A0ABR4ZB77</accession>
<name>A0ABR4ZB77_9NOCA</name>
<feature type="compositionally biased region" description="Polar residues" evidence="1">
    <location>
        <begin position="16"/>
        <end position="29"/>
    </location>
</feature>
<dbReference type="Pfam" id="PF21234">
    <property type="entry name" value="Phosphatase-like_N"/>
    <property type="match status" value="1"/>
</dbReference>
<feature type="compositionally biased region" description="Basic and acidic residues" evidence="1">
    <location>
        <begin position="1"/>
        <end position="15"/>
    </location>
</feature>
<dbReference type="EMBL" id="JNFP01000030">
    <property type="protein sequence ID" value="KIA62617.1"/>
    <property type="molecule type" value="Genomic_DNA"/>
</dbReference>
<organism evidence="3 4">
    <name type="scientific">Nocardia vulneris</name>
    <dbReference type="NCBI Taxonomy" id="1141657"/>
    <lineage>
        <taxon>Bacteria</taxon>
        <taxon>Bacillati</taxon>
        <taxon>Actinomycetota</taxon>
        <taxon>Actinomycetes</taxon>
        <taxon>Mycobacteriales</taxon>
        <taxon>Nocardiaceae</taxon>
        <taxon>Nocardia</taxon>
    </lineage>
</organism>
<evidence type="ECO:0000256" key="1">
    <source>
        <dbReference type="SAM" id="MobiDB-lite"/>
    </source>
</evidence>
<keyword evidence="4" id="KW-1185">Reference proteome</keyword>
<feature type="region of interest" description="Disordered" evidence="1">
    <location>
        <begin position="1"/>
        <end position="29"/>
    </location>
</feature>
<protein>
    <recommendedName>
        <fullName evidence="2">Protein-tyrosine-phosphatase-like N-terminal domain-containing protein</fullName>
    </recommendedName>
</protein>
<sequence>MRRADTSARAQRAECRTTTQESAVNSPVTSVHANDLALDQAVALRAAAVRLEDEFDGVVADDAIEQFLHSAYEHVADHATIDNFLPLLAERYTREWLYALVDQHSDRA</sequence>
<gene>
    <name evidence="3" type="ORF">FG87_24430</name>
</gene>
<comment type="caution">
    <text evidence="3">The sequence shown here is derived from an EMBL/GenBank/DDBJ whole genome shotgun (WGS) entry which is preliminary data.</text>
</comment>